<dbReference type="Pfam" id="PF07478">
    <property type="entry name" value="Dala_Dala_lig_C"/>
    <property type="match status" value="1"/>
</dbReference>
<sequence>MKLKIALLCGGYSGEDEVSYKSAAFVEESLDSERYDVYKIKILPREWFYENAEGFIYTIDKNDFSLTISGNKIQFDLIFVMIHGSPGENGLLQGYFEMLGLPYTSCDSLTSSLTMNKAYTKAVLRGISDMYLANSVQLFEQDQEGAVEIIENKLRLPIFVKPNGGGSSIGMSKVDKAEGIKAAVDLAFNTENTGRQVLVEEFVSGREFSVGVYRFKDSVQVLPATEVITDRDFFDYKAKYIAGLTQEITPAEINEEQVERMERIVKEIYLKLNCKGLVRIDFFFEHKTDNFYFIEINTIPGQTKTSFIPQQIRATGKTERAFYTEWIESSLLSFATKD</sequence>
<accession>A0A4R1M041</accession>
<keyword evidence="6 13" id="KW-0436">Ligase</keyword>
<dbReference type="SUPFAM" id="SSF56059">
    <property type="entry name" value="Glutathione synthetase ATP-binding domain-like"/>
    <property type="match status" value="1"/>
</dbReference>
<dbReference type="Gene3D" id="3.40.50.20">
    <property type="match status" value="1"/>
</dbReference>
<dbReference type="NCBIfam" id="NF002378">
    <property type="entry name" value="PRK01372.1"/>
    <property type="match status" value="1"/>
</dbReference>
<evidence type="ECO:0000256" key="8">
    <source>
        <dbReference type="ARBA" id="ARBA00022840"/>
    </source>
</evidence>
<dbReference type="InterPro" id="IPR016185">
    <property type="entry name" value="PreATP-grasp_dom_sf"/>
</dbReference>
<dbReference type="NCBIfam" id="TIGR01205">
    <property type="entry name" value="D_ala_D_alaTIGR"/>
    <property type="match status" value="1"/>
</dbReference>
<dbReference type="InterPro" id="IPR011095">
    <property type="entry name" value="Dala_Dala_lig_C"/>
</dbReference>
<comment type="similarity">
    <text evidence="3 13">Belongs to the D-alanine--D-alanine ligase family.</text>
</comment>
<dbReference type="AlphaFoldDB" id="A0A4R1M041"/>
<dbReference type="PROSITE" id="PS50975">
    <property type="entry name" value="ATP_GRASP"/>
    <property type="match status" value="1"/>
</dbReference>
<evidence type="ECO:0000256" key="5">
    <source>
        <dbReference type="ARBA" id="ARBA00022490"/>
    </source>
</evidence>
<dbReference type="PROSITE" id="PS00843">
    <property type="entry name" value="DALA_DALA_LIGASE_1"/>
    <property type="match status" value="1"/>
</dbReference>
<keyword evidence="15" id="KW-0460">Magnesium</keyword>
<proteinExistence type="inferred from homology"/>
<evidence type="ECO:0000256" key="16">
    <source>
        <dbReference type="PROSITE-ProRule" id="PRU00409"/>
    </source>
</evidence>
<evidence type="ECO:0000256" key="15">
    <source>
        <dbReference type="PIRSR" id="PIRSR039102-3"/>
    </source>
</evidence>
<dbReference type="Pfam" id="PF01820">
    <property type="entry name" value="Dala_Dala_lig_N"/>
    <property type="match status" value="1"/>
</dbReference>
<reference evidence="18 19" key="1">
    <citation type="submission" date="2019-03" db="EMBL/GenBank/DDBJ databases">
        <title>Genomic Encyclopedia of Archaeal and Bacterial Type Strains, Phase II (KMG-II): from individual species to whole genera.</title>
        <authorList>
            <person name="Goeker M."/>
        </authorList>
    </citation>
    <scope>NUCLEOTIDE SEQUENCE [LARGE SCALE GENOMIC DNA]</scope>
    <source>
        <strain evidence="18 19">DSM 22554</strain>
    </source>
</reference>
<keyword evidence="19" id="KW-1185">Reference proteome</keyword>
<dbReference type="InterPro" id="IPR011761">
    <property type="entry name" value="ATP-grasp"/>
</dbReference>
<keyword evidence="8 16" id="KW-0067">ATP-binding</keyword>
<feature type="binding site" evidence="15">
    <location>
        <position position="295"/>
    </location>
    <ligand>
        <name>Mg(2+)</name>
        <dbReference type="ChEBI" id="CHEBI:18420"/>
        <label>2</label>
    </ligand>
</feature>
<evidence type="ECO:0000256" key="6">
    <source>
        <dbReference type="ARBA" id="ARBA00022598"/>
    </source>
</evidence>
<dbReference type="InterPro" id="IPR011127">
    <property type="entry name" value="Dala_Dala_lig_N"/>
</dbReference>
<dbReference type="NCBIfam" id="NF002527">
    <property type="entry name" value="PRK01966.1-3"/>
    <property type="match status" value="1"/>
</dbReference>
<dbReference type="GO" id="GO:0005524">
    <property type="term" value="F:ATP binding"/>
    <property type="evidence" value="ECO:0007669"/>
    <property type="project" value="UniProtKB-UniRule"/>
</dbReference>
<comment type="catalytic activity">
    <reaction evidence="12 13">
        <text>2 D-alanine + ATP = D-alanyl-D-alanine + ADP + phosphate + H(+)</text>
        <dbReference type="Rhea" id="RHEA:11224"/>
        <dbReference type="ChEBI" id="CHEBI:15378"/>
        <dbReference type="ChEBI" id="CHEBI:30616"/>
        <dbReference type="ChEBI" id="CHEBI:43474"/>
        <dbReference type="ChEBI" id="CHEBI:57416"/>
        <dbReference type="ChEBI" id="CHEBI:57822"/>
        <dbReference type="ChEBI" id="CHEBI:456216"/>
        <dbReference type="EC" id="6.3.2.4"/>
    </reaction>
</comment>
<evidence type="ECO:0000256" key="4">
    <source>
        <dbReference type="ARBA" id="ARBA00012216"/>
    </source>
</evidence>
<dbReference type="InterPro" id="IPR005905">
    <property type="entry name" value="D_ala_D_ala"/>
</dbReference>
<dbReference type="PANTHER" id="PTHR23132">
    <property type="entry name" value="D-ALANINE--D-ALANINE LIGASE"/>
    <property type="match status" value="1"/>
</dbReference>
<evidence type="ECO:0000256" key="12">
    <source>
        <dbReference type="ARBA" id="ARBA00047614"/>
    </source>
</evidence>
<comment type="subcellular location">
    <subcellularLocation>
        <location evidence="2 13">Cytoplasm</location>
    </subcellularLocation>
</comment>
<dbReference type="HAMAP" id="MF_00047">
    <property type="entry name" value="Dala_Dala_lig"/>
    <property type="match status" value="1"/>
</dbReference>
<dbReference type="GO" id="GO:0008360">
    <property type="term" value="P:regulation of cell shape"/>
    <property type="evidence" value="ECO:0007669"/>
    <property type="project" value="UniProtKB-KW"/>
</dbReference>
<dbReference type="EMBL" id="SMGO01000001">
    <property type="protein sequence ID" value="TCK84975.1"/>
    <property type="molecule type" value="Genomic_DNA"/>
</dbReference>
<comment type="cofactor">
    <cofactor evidence="1">
        <name>Mn(2+)</name>
        <dbReference type="ChEBI" id="CHEBI:29035"/>
    </cofactor>
</comment>
<organism evidence="18 19">
    <name type="scientific">Albibacterium bauzanense</name>
    <dbReference type="NCBI Taxonomy" id="653929"/>
    <lineage>
        <taxon>Bacteria</taxon>
        <taxon>Pseudomonadati</taxon>
        <taxon>Bacteroidota</taxon>
        <taxon>Sphingobacteriia</taxon>
        <taxon>Sphingobacteriales</taxon>
        <taxon>Sphingobacteriaceae</taxon>
        <taxon>Albibacterium</taxon>
    </lineage>
</organism>
<dbReference type="PIRSF" id="PIRSF039102">
    <property type="entry name" value="Ddl/VanB"/>
    <property type="match status" value="1"/>
</dbReference>
<dbReference type="OrthoDB" id="9813261at2"/>
<evidence type="ECO:0000313" key="19">
    <source>
        <dbReference type="Proteomes" id="UP000294616"/>
    </source>
</evidence>
<feature type="binding site" evidence="15">
    <location>
        <position position="297"/>
    </location>
    <ligand>
        <name>Mg(2+)</name>
        <dbReference type="ChEBI" id="CHEBI:18420"/>
        <label>2</label>
    </ligand>
</feature>
<name>A0A4R1M041_9SPHI</name>
<dbReference type="SUPFAM" id="SSF52440">
    <property type="entry name" value="PreATP-grasp domain"/>
    <property type="match status" value="1"/>
</dbReference>
<evidence type="ECO:0000256" key="1">
    <source>
        <dbReference type="ARBA" id="ARBA00001936"/>
    </source>
</evidence>
<evidence type="ECO:0000313" key="18">
    <source>
        <dbReference type="EMBL" id="TCK84975.1"/>
    </source>
</evidence>
<keyword evidence="15" id="KW-0479">Metal-binding</keyword>
<feature type="domain" description="ATP-grasp" evidence="17">
    <location>
        <begin position="124"/>
        <end position="328"/>
    </location>
</feature>
<keyword evidence="11 13" id="KW-0961">Cell wall biogenesis/degradation</keyword>
<dbReference type="Proteomes" id="UP000294616">
    <property type="component" value="Unassembled WGS sequence"/>
</dbReference>
<dbReference type="GO" id="GO:0009252">
    <property type="term" value="P:peptidoglycan biosynthetic process"/>
    <property type="evidence" value="ECO:0007669"/>
    <property type="project" value="UniProtKB-UniRule"/>
</dbReference>
<feature type="active site" evidence="14">
    <location>
        <position position="15"/>
    </location>
</feature>
<comment type="caution">
    <text evidence="18">The sequence shown here is derived from an EMBL/GenBank/DDBJ whole genome shotgun (WGS) entry which is preliminary data.</text>
</comment>
<keyword evidence="9 13" id="KW-0133">Cell shape</keyword>
<dbReference type="GO" id="GO:0071555">
    <property type="term" value="P:cell wall organization"/>
    <property type="evidence" value="ECO:0007669"/>
    <property type="project" value="UniProtKB-KW"/>
</dbReference>
<dbReference type="RefSeq" id="WP_132220799.1">
    <property type="nucleotide sequence ID" value="NZ_SMGO01000001.1"/>
</dbReference>
<feature type="binding site" evidence="15">
    <location>
        <position position="281"/>
    </location>
    <ligand>
        <name>Mg(2+)</name>
        <dbReference type="ChEBI" id="CHEBI:18420"/>
        <label>1</label>
    </ligand>
</feature>
<evidence type="ECO:0000256" key="13">
    <source>
        <dbReference type="HAMAP-Rule" id="MF_00047"/>
    </source>
</evidence>
<feature type="active site" evidence="14">
    <location>
        <position position="167"/>
    </location>
</feature>
<evidence type="ECO:0000256" key="11">
    <source>
        <dbReference type="ARBA" id="ARBA00023316"/>
    </source>
</evidence>
<keyword evidence="5 13" id="KW-0963">Cytoplasm</keyword>
<comment type="cofactor">
    <cofactor evidence="15">
        <name>Mg(2+)</name>
        <dbReference type="ChEBI" id="CHEBI:18420"/>
    </cofactor>
    <cofactor evidence="15">
        <name>Mn(2+)</name>
        <dbReference type="ChEBI" id="CHEBI:29035"/>
    </cofactor>
    <text evidence="15">Binds 2 magnesium or manganese ions per subunit.</text>
</comment>
<evidence type="ECO:0000256" key="10">
    <source>
        <dbReference type="ARBA" id="ARBA00022984"/>
    </source>
</evidence>
<evidence type="ECO:0000256" key="2">
    <source>
        <dbReference type="ARBA" id="ARBA00004496"/>
    </source>
</evidence>
<dbReference type="UniPathway" id="UPA00219"/>
<keyword evidence="10 13" id="KW-0573">Peptidoglycan synthesis</keyword>
<dbReference type="PROSITE" id="PS00844">
    <property type="entry name" value="DALA_DALA_LIGASE_2"/>
    <property type="match status" value="1"/>
</dbReference>
<dbReference type="GO" id="GO:0005737">
    <property type="term" value="C:cytoplasm"/>
    <property type="evidence" value="ECO:0007669"/>
    <property type="project" value="UniProtKB-SubCell"/>
</dbReference>
<protein>
    <recommendedName>
        <fullName evidence="4 13">D-alanine--D-alanine ligase</fullName>
        <ecNumber evidence="4 13">6.3.2.4</ecNumber>
    </recommendedName>
    <alternativeName>
        <fullName evidence="13">D-Ala-D-Ala ligase</fullName>
    </alternativeName>
    <alternativeName>
        <fullName evidence="13">D-alanylalanine synthetase</fullName>
    </alternativeName>
</protein>
<evidence type="ECO:0000259" key="17">
    <source>
        <dbReference type="PROSITE" id="PS50975"/>
    </source>
</evidence>
<comment type="function">
    <text evidence="13">Cell wall formation.</text>
</comment>
<feature type="binding site" evidence="15">
    <location>
        <position position="295"/>
    </location>
    <ligand>
        <name>Mg(2+)</name>
        <dbReference type="ChEBI" id="CHEBI:18420"/>
        <label>1</label>
    </ligand>
</feature>
<keyword evidence="15" id="KW-0464">Manganese</keyword>
<evidence type="ECO:0000256" key="9">
    <source>
        <dbReference type="ARBA" id="ARBA00022960"/>
    </source>
</evidence>
<dbReference type="Gene3D" id="3.30.470.20">
    <property type="entry name" value="ATP-grasp fold, B domain"/>
    <property type="match status" value="1"/>
</dbReference>
<gene>
    <name evidence="13" type="primary">ddl</name>
    <name evidence="18" type="ORF">C8N28_0271</name>
</gene>
<dbReference type="InterPro" id="IPR000291">
    <property type="entry name" value="D-Ala_lig_Van_CS"/>
</dbReference>
<evidence type="ECO:0000256" key="3">
    <source>
        <dbReference type="ARBA" id="ARBA00010871"/>
    </source>
</evidence>
<evidence type="ECO:0000256" key="14">
    <source>
        <dbReference type="PIRSR" id="PIRSR039102-1"/>
    </source>
</evidence>
<dbReference type="EC" id="6.3.2.4" evidence="4 13"/>
<dbReference type="GO" id="GO:0008716">
    <property type="term" value="F:D-alanine-D-alanine ligase activity"/>
    <property type="evidence" value="ECO:0007669"/>
    <property type="project" value="UniProtKB-UniRule"/>
</dbReference>
<keyword evidence="7 16" id="KW-0547">Nucleotide-binding</keyword>
<evidence type="ECO:0000256" key="7">
    <source>
        <dbReference type="ARBA" id="ARBA00022741"/>
    </source>
</evidence>
<comment type="pathway">
    <text evidence="13">Cell wall biogenesis; peptidoglycan biosynthesis.</text>
</comment>
<dbReference type="InterPro" id="IPR013815">
    <property type="entry name" value="ATP_grasp_subdomain_1"/>
</dbReference>
<dbReference type="PANTHER" id="PTHR23132:SF23">
    <property type="entry name" value="D-ALANINE--D-ALANINE LIGASE B"/>
    <property type="match status" value="1"/>
</dbReference>
<dbReference type="Gene3D" id="3.30.1490.20">
    <property type="entry name" value="ATP-grasp fold, A domain"/>
    <property type="match status" value="1"/>
</dbReference>
<feature type="active site" evidence="14">
    <location>
        <position position="306"/>
    </location>
</feature>
<dbReference type="GO" id="GO:0046872">
    <property type="term" value="F:metal ion binding"/>
    <property type="evidence" value="ECO:0007669"/>
    <property type="project" value="UniProtKB-KW"/>
</dbReference>